<dbReference type="AlphaFoldDB" id="A0A4Q2FPB3"/>
<dbReference type="Proteomes" id="UP000289921">
    <property type="component" value="Unassembled WGS sequence"/>
</dbReference>
<dbReference type="EMBL" id="QEWK01000002">
    <property type="protein sequence ID" value="RXX21837.1"/>
    <property type="molecule type" value="Genomic_DNA"/>
</dbReference>
<sequence length="103" mass="12432">MLLENNLIKDNIRAENKSFLYYLHEEKAFDSQSLADLCRYVEKLESISIDQMRDLHFIENQILRHLVYHFDSNDLGKISNLPDEYWEYIEPFEQAVRKLYGLM</sequence>
<name>A0A4Q2FPB3_STROR</name>
<reference evidence="1 2" key="1">
    <citation type="submission" date="2018-05" db="EMBL/GenBank/DDBJ databases">
        <title>Streptococcus from otitis media.</title>
        <authorList>
            <person name="Wayes A.M."/>
            <person name="Jakubovics N.S."/>
        </authorList>
    </citation>
    <scope>NUCLEOTIDE SEQUENCE [LARGE SCALE GENOMIC DNA]</scope>
    <source>
        <strain evidence="1 2">NU39</strain>
    </source>
</reference>
<evidence type="ECO:0000313" key="2">
    <source>
        <dbReference type="Proteomes" id="UP000289921"/>
    </source>
</evidence>
<organism evidence="1 2">
    <name type="scientific">Streptococcus oralis</name>
    <dbReference type="NCBI Taxonomy" id="1303"/>
    <lineage>
        <taxon>Bacteria</taxon>
        <taxon>Bacillati</taxon>
        <taxon>Bacillota</taxon>
        <taxon>Bacilli</taxon>
        <taxon>Lactobacillales</taxon>
        <taxon>Streptococcaceae</taxon>
        <taxon>Streptococcus</taxon>
    </lineage>
</organism>
<gene>
    <name evidence="1" type="ORF">DF217_04490</name>
</gene>
<evidence type="ECO:0000313" key="1">
    <source>
        <dbReference type="EMBL" id="RXX21837.1"/>
    </source>
</evidence>
<comment type="caution">
    <text evidence="1">The sequence shown here is derived from an EMBL/GenBank/DDBJ whole genome shotgun (WGS) entry which is preliminary data.</text>
</comment>
<dbReference type="RefSeq" id="WP_000923697.1">
    <property type="nucleotide sequence ID" value="NZ_JAKUVY010000001.1"/>
</dbReference>
<protein>
    <submittedName>
        <fullName evidence="1">Uncharacterized protein</fullName>
    </submittedName>
</protein>
<proteinExistence type="predicted"/>
<accession>A0A4Q2FPB3</accession>